<evidence type="ECO:0000256" key="1">
    <source>
        <dbReference type="SAM" id="MobiDB-lite"/>
    </source>
</evidence>
<reference evidence="2 3" key="1">
    <citation type="journal article" date="2019" name="Sci. Rep.">
        <title>Orb-weaving spider Araneus ventricosus genome elucidates the spidroin gene catalogue.</title>
        <authorList>
            <person name="Kono N."/>
            <person name="Nakamura H."/>
            <person name="Ohtoshi R."/>
            <person name="Moran D.A.P."/>
            <person name="Shinohara A."/>
            <person name="Yoshida Y."/>
            <person name="Fujiwara M."/>
            <person name="Mori M."/>
            <person name="Tomita M."/>
            <person name="Arakawa K."/>
        </authorList>
    </citation>
    <scope>NUCLEOTIDE SEQUENCE [LARGE SCALE GENOMIC DNA]</scope>
</reference>
<dbReference type="EMBL" id="BGPR01000068">
    <property type="protein sequence ID" value="GBL89949.1"/>
    <property type="molecule type" value="Genomic_DNA"/>
</dbReference>
<organism evidence="2 3">
    <name type="scientific">Araneus ventricosus</name>
    <name type="common">Orbweaver spider</name>
    <name type="synonym">Epeira ventricosa</name>
    <dbReference type="NCBI Taxonomy" id="182803"/>
    <lineage>
        <taxon>Eukaryota</taxon>
        <taxon>Metazoa</taxon>
        <taxon>Ecdysozoa</taxon>
        <taxon>Arthropoda</taxon>
        <taxon>Chelicerata</taxon>
        <taxon>Arachnida</taxon>
        <taxon>Araneae</taxon>
        <taxon>Araneomorphae</taxon>
        <taxon>Entelegynae</taxon>
        <taxon>Araneoidea</taxon>
        <taxon>Araneidae</taxon>
        <taxon>Araneus</taxon>
    </lineage>
</organism>
<name>A0A4Y2BEJ1_ARAVE</name>
<evidence type="ECO:0000313" key="3">
    <source>
        <dbReference type="Proteomes" id="UP000499080"/>
    </source>
</evidence>
<feature type="region of interest" description="Disordered" evidence="1">
    <location>
        <begin position="100"/>
        <end position="121"/>
    </location>
</feature>
<proteinExistence type="predicted"/>
<evidence type="ECO:0000313" key="2">
    <source>
        <dbReference type="EMBL" id="GBL89949.1"/>
    </source>
</evidence>
<dbReference type="InterPro" id="IPR036397">
    <property type="entry name" value="RNaseH_sf"/>
</dbReference>
<sequence length="133" mass="14796">MEDKTGSVFCSMEEDTTKYEWMAQLSPFNTVFQAKILAMQEASLWASKTNQLAKVWSDSESSFHSFASIDTKSPITQQTQEILLKSTSIKFGCIRAHVARSGNESADVPSKKETQEGIPTYIPESGNHIKSLL</sequence>
<keyword evidence="3" id="KW-1185">Reference proteome</keyword>
<comment type="caution">
    <text evidence="2">The sequence shown here is derived from an EMBL/GenBank/DDBJ whole genome shotgun (WGS) entry which is preliminary data.</text>
</comment>
<dbReference type="GO" id="GO:0003676">
    <property type="term" value="F:nucleic acid binding"/>
    <property type="evidence" value="ECO:0007669"/>
    <property type="project" value="InterPro"/>
</dbReference>
<dbReference type="AlphaFoldDB" id="A0A4Y2BEJ1"/>
<dbReference type="SUPFAM" id="SSF53098">
    <property type="entry name" value="Ribonuclease H-like"/>
    <property type="match status" value="1"/>
</dbReference>
<accession>A0A4Y2BEJ1</accession>
<dbReference type="InterPro" id="IPR012337">
    <property type="entry name" value="RNaseH-like_sf"/>
</dbReference>
<dbReference type="Proteomes" id="UP000499080">
    <property type="component" value="Unassembled WGS sequence"/>
</dbReference>
<protein>
    <submittedName>
        <fullName evidence="2">Uncharacterized protein</fullName>
    </submittedName>
</protein>
<gene>
    <name evidence="2" type="ORF">AVEN_178366_1</name>
</gene>
<dbReference type="Gene3D" id="3.30.420.10">
    <property type="entry name" value="Ribonuclease H-like superfamily/Ribonuclease H"/>
    <property type="match status" value="1"/>
</dbReference>